<keyword evidence="5" id="KW-1185">Reference proteome</keyword>
<reference evidence="4" key="2">
    <citation type="journal article" date="2021" name="Genome Biol. Evol.">
        <title>Developing a high-quality reference genome for a parasitic bivalve with doubly uniparental inheritance (Bivalvia: Unionida).</title>
        <authorList>
            <person name="Smith C.H."/>
        </authorList>
    </citation>
    <scope>NUCLEOTIDE SEQUENCE</scope>
    <source>
        <strain evidence="4">CHS0354</strain>
        <tissue evidence="4">Mantle</tissue>
    </source>
</reference>
<evidence type="ECO:0000259" key="3">
    <source>
        <dbReference type="Pfam" id="PF23265"/>
    </source>
</evidence>
<dbReference type="PANTHER" id="PTHR47020:SF1">
    <property type="entry name" value="HILLARIN"/>
    <property type="match status" value="1"/>
</dbReference>
<dbReference type="InterPro" id="IPR002931">
    <property type="entry name" value="Transglutaminase-like"/>
</dbReference>
<dbReference type="InterPro" id="IPR053041">
    <property type="entry name" value="Transglut-like_Superfamily_Mod"/>
</dbReference>
<feature type="compositionally biased region" description="Polar residues" evidence="1">
    <location>
        <begin position="314"/>
        <end position="323"/>
    </location>
</feature>
<reference evidence="4" key="3">
    <citation type="submission" date="2023-05" db="EMBL/GenBank/DDBJ databases">
        <authorList>
            <person name="Smith C.H."/>
        </authorList>
    </citation>
    <scope>NUCLEOTIDE SEQUENCE</scope>
    <source>
        <strain evidence="4">CHS0354</strain>
        <tissue evidence="4">Mantle</tissue>
    </source>
</reference>
<dbReference type="EMBL" id="JAEAOA010001123">
    <property type="protein sequence ID" value="KAK3588377.1"/>
    <property type="molecule type" value="Genomic_DNA"/>
</dbReference>
<feature type="compositionally biased region" description="Basic and acidic residues" evidence="1">
    <location>
        <begin position="804"/>
        <end position="838"/>
    </location>
</feature>
<feature type="compositionally biased region" description="Basic and acidic residues" evidence="1">
    <location>
        <begin position="1076"/>
        <end position="1493"/>
    </location>
</feature>
<feature type="domain" description="KY-like immunoglobulin-like" evidence="3">
    <location>
        <begin position="242"/>
        <end position="410"/>
    </location>
</feature>
<accession>A0AAE0VTC0</accession>
<feature type="domain" description="Transglutaminase-like" evidence="2">
    <location>
        <begin position="84"/>
        <end position="191"/>
    </location>
</feature>
<evidence type="ECO:0000259" key="2">
    <source>
        <dbReference type="Pfam" id="PF01841"/>
    </source>
</evidence>
<feature type="compositionally biased region" description="Polar residues" evidence="1">
    <location>
        <begin position="839"/>
        <end position="850"/>
    </location>
</feature>
<evidence type="ECO:0000313" key="5">
    <source>
        <dbReference type="Proteomes" id="UP001195483"/>
    </source>
</evidence>
<feature type="compositionally biased region" description="Basic and acidic residues" evidence="1">
    <location>
        <begin position="877"/>
        <end position="920"/>
    </location>
</feature>
<feature type="compositionally biased region" description="Basic and acidic residues" evidence="1">
    <location>
        <begin position="324"/>
        <end position="334"/>
    </location>
</feature>
<feature type="region of interest" description="Disordered" evidence="1">
    <location>
        <begin position="308"/>
        <end position="334"/>
    </location>
</feature>
<feature type="compositionally biased region" description="Basic and acidic residues" evidence="1">
    <location>
        <begin position="932"/>
        <end position="977"/>
    </location>
</feature>
<evidence type="ECO:0000256" key="1">
    <source>
        <dbReference type="SAM" id="MobiDB-lite"/>
    </source>
</evidence>
<gene>
    <name evidence="4" type="ORF">CHS0354_018179</name>
</gene>
<reference evidence="4" key="1">
    <citation type="journal article" date="2021" name="Genome Biol. Evol.">
        <title>A High-Quality Reference Genome for a Parasitic Bivalve with Doubly Uniparental Inheritance (Bivalvia: Unionida).</title>
        <authorList>
            <person name="Smith C.H."/>
        </authorList>
    </citation>
    <scope>NUCLEOTIDE SEQUENCE</scope>
    <source>
        <strain evidence="4">CHS0354</strain>
    </source>
</reference>
<feature type="compositionally biased region" description="Basic and acidic residues" evidence="1">
    <location>
        <begin position="987"/>
        <end position="1069"/>
    </location>
</feature>
<sequence length="1509" mass="179425">MTSLEVIPIKRGKKAANAREMGCNASKPPEAMDYKNVSPFNPNYPVPKPPDDTKEELCGHENFTPIDSNAKSVPAKDKERYQTLLPRLLQGTNNDVQKVRAIYTYTGSINYNDPQVPQAKEGDTPTYYIKMIKEKKGDVPTFFTILCRRAGIPCVILDGLGKGKNYVPGMSEKDMRSKWNAVHVNDNWRPVHVEWGHQDNGGKNKDKKDDFYFLTDPDRFVVSCFPDDYQWQLLADPLTKPEWLNLPNFRPAFFDLHMQLVKPKSGLVRAVKGKAEVEISVPPNMMDKISVGYGLQYKGAISKKDIDKNDTSREINSNRATESSLKEEEKVERPKSVPPRLERYVFLNRKSSRFLYTLTLPVAGKYLFEITGNRMEEEESDNSYGAAKTLLCQFRVLSENDPYDEDCEPYPDAPEFGWGPTPHCTRLGITPITHLEGIIFINPKEKKDIKFRLSEDLDFRTSLCHNYLPYDQLKDMSSWRQPRDDEMIVTVEIPEEGMFGLKIEAARADSEQFFEIANYLLRQHSRGGVSEKVRSKMLRAKLNYAIENGPTEKALKDAMDMFDCYNVPDQGEMARAQERLEHYWTIKRELNFSCRRRNNGVLDKWIKAGRSSKFQPELTEDIRQAEDMKEKLGKLHGYLHPIAKMKPKTIQEIRTYKHPKPVTKDVMTATYILLGEKKNGLEDWTNIQVLMARTGKDGLQKRILDRRPEDVNEKDVEVADVILEPHNINEAREASAGTAAFYRWAKEFIHFTRSPDNSYHKEDILDKDTYRETYCISVNRHHEHIEYERHKYDSPRVTPNTGRSPERKQTTKAHQTEKPSHQDPKEQNEEPNTNHDLENSSAPKDTQYQSHFPRRFQRKVAPDDRKPEPSPAYNDSGSKRDKQTDKLSPKNLLDEKPIHRESDISKPKPEQRDKSDDDTGVHNQFPKKKKPTTVDKQIEDRTDEQPNGDAAKHGDATPERKDEVTSKKKINKEKDQLQMKPIIPAQQRDENKIPVQEKSRKNRESKAGKKKEVVEEKQESKEDIPKQQENQKKDKDDSQKKEAEKLKPDRNEQDEKKNENQKMTNSEEKKKKKDKRDKEENETKVKKENNEKEGEKKEKERIDKERQKMEDKEKVAKLKKEKEEKDKADREEREKNKQEMKEKEQERRQREKEDRLKRENEEKEIKDKERQKLEKDAKIKKENEEKERKQKEHQKTEKQEQLKREKEENEGKQKAEQQKKDREKKDKVEKEEQERKQKEEKQKKENKESDKRARDEKEQKDKEDKQKKEKAERDKRDKEEKERKEKEKEEKEKKDKEERYNKDKEEKQRKDNEKQLKEKEEKDTKERIDKERKEKTIQEKEKKEREKKNKEEREKKDKEEKEKKEKEKEEKEKKEKEERGNKEKEEKQRKDKEKQLKEKEEKDKKERIDKERKEKAIQEKEKEEREKKNKEEREKKDKEEKEKKEKEAKQKKENEDTERREKRNKERQQKEEKDKREREEKQKSEKKPEKGKDQSVPIRSHSYYFFDLY</sequence>
<evidence type="ECO:0000313" key="4">
    <source>
        <dbReference type="EMBL" id="KAK3588377.1"/>
    </source>
</evidence>
<dbReference type="Pfam" id="PF01841">
    <property type="entry name" value="Transglut_core"/>
    <property type="match status" value="1"/>
</dbReference>
<feature type="region of interest" description="Disordered" evidence="1">
    <location>
        <begin position="15"/>
        <end position="42"/>
    </location>
</feature>
<dbReference type="Proteomes" id="UP001195483">
    <property type="component" value="Unassembled WGS sequence"/>
</dbReference>
<feature type="region of interest" description="Disordered" evidence="1">
    <location>
        <begin position="786"/>
        <end position="1509"/>
    </location>
</feature>
<dbReference type="InterPro" id="IPR056564">
    <property type="entry name" value="Ig-like_KY"/>
</dbReference>
<name>A0AAE0VTC0_9BIVA</name>
<dbReference type="PANTHER" id="PTHR47020">
    <property type="entry name" value="HILLARIN"/>
    <property type="match status" value="1"/>
</dbReference>
<protein>
    <recommendedName>
        <fullName evidence="6">Transglutaminase-like domain-containing protein</fullName>
    </recommendedName>
</protein>
<dbReference type="Gene3D" id="1.20.920.60">
    <property type="match status" value="1"/>
</dbReference>
<comment type="caution">
    <text evidence="4">The sequence shown here is derived from an EMBL/GenBank/DDBJ whole genome shotgun (WGS) entry which is preliminary data.</text>
</comment>
<organism evidence="4 5">
    <name type="scientific">Potamilus streckersoni</name>
    <dbReference type="NCBI Taxonomy" id="2493646"/>
    <lineage>
        <taxon>Eukaryota</taxon>
        <taxon>Metazoa</taxon>
        <taxon>Spiralia</taxon>
        <taxon>Lophotrochozoa</taxon>
        <taxon>Mollusca</taxon>
        <taxon>Bivalvia</taxon>
        <taxon>Autobranchia</taxon>
        <taxon>Heteroconchia</taxon>
        <taxon>Palaeoheterodonta</taxon>
        <taxon>Unionida</taxon>
        <taxon>Unionoidea</taxon>
        <taxon>Unionidae</taxon>
        <taxon>Ambleminae</taxon>
        <taxon>Lampsilini</taxon>
        <taxon>Potamilus</taxon>
    </lineage>
</organism>
<evidence type="ECO:0008006" key="6">
    <source>
        <dbReference type="Google" id="ProtNLM"/>
    </source>
</evidence>
<dbReference type="Pfam" id="PF23265">
    <property type="entry name" value="Ig-like_KY"/>
    <property type="match status" value="1"/>
</dbReference>
<proteinExistence type="predicted"/>